<evidence type="ECO:0000313" key="2">
    <source>
        <dbReference type="Proteomes" id="UP001357223"/>
    </source>
</evidence>
<dbReference type="EMBL" id="CP137640">
    <property type="protein sequence ID" value="WVX79899.1"/>
    <property type="molecule type" value="Genomic_DNA"/>
</dbReference>
<keyword evidence="2" id="KW-1185">Reference proteome</keyword>
<dbReference type="RefSeq" id="WP_338448830.1">
    <property type="nucleotide sequence ID" value="NZ_CP137640.1"/>
</dbReference>
<gene>
    <name evidence="1" type="ORF">R4Z09_21800</name>
</gene>
<protein>
    <submittedName>
        <fullName evidence="1">Uncharacterized protein</fullName>
    </submittedName>
</protein>
<evidence type="ECO:0000313" key="1">
    <source>
        <dbReference type="EMBL" id="WVX79899.1"/>
    </source>
</evidence>
<name>A0ABZ2C8C9_9BACI</name>
<sequence length="46" mass="5278">MKNNDQYDFANLSNSELKQVNSLQEELSKETGEDVVLIAYADKKKE</sequence>
<organism evidence="1 2">
    <name type="scientific">Niallia oryzisoli</name>
    <dbReference type="NCBI Taxonomy" id="1737571"/>
    <lineage>
        <taxon>Bacteria</taxon>
        <taxon>Bacillati</taxon>
        <taxon>Bacillota</taxon>
        <taxon>Bacilli</taxon>
        <taxon>Bacillales</taxon>
        <taxon>Bacillaceae</taxon>
        <taxon>Niallia</taxon>
    </lineage>
</organism>
<accession>A0ABZ2C8C9</accession>
<dbReference type="Proteomes" id="UP001357223">
    <property type="component" value="Chromosome"/>
</dbReference>
<reference evidence="1 2" key="1">
    <citation type="submission" date="2023-10" db="EMBL/GenBank/DDBJ databases">
        <title>Niallia locisalis sp.nov. isolated from a salt pond sample.</title>
        <authorList>
            <person name="Li X.-J."/>
            <person name="Dong L."/>
        </authorList>
    </citation>
    <scope>NUCLEOTIDE SEQUENCE [LARGE SCALE GENOMIC DNA]</scope>
    <source>
        <strain evidence="1 2">DSM 29761</strain>
    </source>
</reference>
<proteinExistence type="predicted"/>